<dbReference type="PROSITE" id="PS50943">
    <property type="entry name" value="HTH_CROC1"/>
    <property type="match status" value="1"/>
</dbReference>
<dbReference type="InterPro" id="IPR010982">
    <property type="entry name" value="Lambda_DNA-bd_dom_sf"/>
</dbReference>
<dbReference type="InterPro" id="IPR001387">
    <property type="entry name" value="Cro/C1-type_HTH"/>
</dbReference>
<dbReference type="CDD" id="cd00093">
    <property type="entry name" value="HTH_XRE"/>
    <property type="match status" value="1"/>
</dbReference>
<reference evidence="2 3" key="1">
    <citation type="journal article" date="2011" name="J. Bacteriol.">
        <title>Genome sequence of the mercury-methylating and pleomorphic Desulfovibrio africanus Strain Walvis Bay.</title>
        <authorList>
            <person name="Brown S.D."/>
            <person name="Wall J.D."/>
            <person name="Kucken A.M."/>
            <person name="Gilmour C.C."/>
            <person name="Podar M."/>
            <person name="Brandt C.C."/>
            <person name="Teshima H."/>
            <person name="Detter J.C."/>
            <person name="Han C.S."/>
            <person name="Land M.L."/>
            <person name="Lucas S."/>
            <person name="Han J."/>
            <person name="Pennacchio L."/>
            <person name="Nolan M."/>
            <person name="Pitluck S."/>
            <person name="Woyke T."/>
            <person name="Goodwin L."/>
            <person name="Palumbo A.V."/>
            <person name="Elias D.A."/>
        </authorList>
    </citation>
    <scope>NUCLEOTIDE SEQUENCE [LARGE SCALE GENOMIC DNA]</scope>
    <source>
        <strain evidence="2 3">Walvis Bay</strain>
    </source>
</reference>
<dbReference type="STRING" id="690850.Desaf_3527"/>
<accession>F3YY32</accession>
<dbReference type="Pfam" id="PF01381">
    <property type="entry name" value="HTH_3"/>
    <property type="match status" value="1"/>
</dbReference>
<dbReference type="HOGENOM" id="CLU_163847_0_0_7"/>
<dbReference type="KEGG" id="daf:Desaf_3527"/>
<evidence type="ECO:0000259" key="1">
    <source>
        <dbReference type="PROSITE" id="PS50943"/>
    </source>
</evidence>
<protein>
    <submittedName>
        <fullName evidence="2">Helix-turn-helix domain protein</fullName>
    </submittedName>
</protein>
<sequence>MLELTKKPRTDGLVEVRAIVPANRAEAVTRAIEEAVQPNVPAREVFPESTPGSVLRGARGLRELTQAGLAARIGVLKSHISEMERGKRPIGKDMARRLGQALDFPYRAFL</sequence>
<dbReference type="EMBL" id="CP003221">
    <property type="protein sequence ID" value="EGJ51808.1"/>
    <property type="molecule type" value="Genomic_DNA"/>
</dbReference>
<name>F3YY32_DESAF</name>
<dbReference type="Gene3D" id="1.10.260.40">
    <property type="entry name" value="lambda repressor-like DNA-binding domains"/>
    <property type="match status" value="1"/>
</dbReference>
<evidence type="ECO:0000313" key="2">
    <source>
        <dbReference type="EMBL" id="EGJ51808.1"/>
    </source>
</evidence>
<dbReference type="eggNOG" id="COG1396">
    <property type="taxonomic scope" value="Bacteria"/>
</dbReference>
<dbReference type="SMART" id="SM00530">
    <property type="entry name" value="HTH_XRE"/>
    <property type="match status" value="1"/>
</dbReference>
<organism evidence="2 3">
    <name type="scientific">Desulfocurvibacter africanus subsp. africanus str. Walvis Bay</name>
    <dbReference type="NCBI Taxonomy" id="690850"/>
    <lineage>
        <taxon>Bacteria</taxon>
        <taxon>Pseudomonadati</taxon>
        <taxon>Thermodesulfobacteriota</taxon>
        <taxon>Desulfovibrionia</taxon>
        <taxon>Desulfovibrionales</taxon>
        <taxon>Desulfovibrionaceae</taxon>
        <taxon>Desulfocurvibacter</taxon>
    </lineage>
</organism>
<proteinExistence type="predicted"/>
<dbReference type="SUPFAM" id="SSF47413">
    <property type="entry name" value="lambda repressor-like DNA-binding domains"/>
    <property type="match status" value="1"/>
</dbReference>
<keyword evidence="3" id="KW-1185">Reference proteome</keyword>
<feature type="domain" description="HTH cro/C1-type" evidence="1">
    <location>
        <begin position="55"/>
        <end position="109"/>
    </location>
</feature>
<dbReference type="RefSeq" id="WP_014261422.1">
    <property type="nucleotide sequence ID" value="NC_016629.1"/>
</dbReference>
<dbReference type="AlphaFoldDB" id="F3YY32"/>
<dbReference type="GO" id="GO:0003677">
    <property type="term" value="F:DNA binding"/>
    <property type="evidence" value="ECO:0007669"/>
    <property type="project" value="InterPro"/>
</dbReference>
<gene>
    <name evidence="2" type="ORF">Desaf_3527</name>
</gene>
<evidence type="ECO:0000313" key="3">
    <source>
        <dbReference type="Proteomes" id="UP000007844"/>
    </source>
</evidence>
<dbReference type="Proteomes" id="UP000007844">
    <property type="component" value="Chromosome"/>
</dbReference>